<dbReference type="InterPro" id="IPR014131">
    <property type="entry name" value="Chlamydia_phage_Vp3"/>
</dbReference>
<dbReference type="Proteomes" id="UP000324997">
    <property type="component" value="Segment"/>
</dbReference>
<proteinExistence type="predicted"/>
<name>A0A4P8PJR9_9VIRU</name>
<feature type="region of interest" description="Disordered" evidence="1">
    <location>
        <begin position="135"/>
        <end position="155"/>
    </location>
</feature>
<evidence type="ECO:0000313" key="2">
    <source>
        <dbReference type="EMBL" id="QCQ84577.1"/>
    </source>
</evidence>
<accession>A0A4P8PJR9</accession>
<reference evidence="2" key="1">
    <citation type="submission" date="2018-12" db="EMBL/GenBank/DDBJ databases">
        <title>Singled stranded DNA viruses identified in blackflies (Austrosimulium ungulatum) sampled in New Zealand.</title>
        <authorList>
            <person name="Kraberger S."/>
            <person name="Fontenele R.S."/>
            <person name="Schmidlin K."/>
            <person name="Walters M."/>
            <person name="Varsani A."/>
        </authorList>
    </citation>
    <scope>NUCLEOTIDE SEQUENCE [LARGE SCALE GENOMIC DNA]</scope>
    <source>
        <strain evidence="2">012</strain>
    </source>
</reference>
<dbReference type="EMBL" id="MK249129">
    <property type="protein sequence ID" value="QCQ84577.1"/>
    <property type="molecule type" value="Genomic_DNA"/>
</dbReference>
<sequence>MRTQGLNSMGEELSSNYVEHDPVDMHPEGPSLTRQEFADECDINVLMAQYEKTGTINHFNSATPQYLDLTEMPDDLMGSLAVMKEAELAFMRLPAKVRKEFDNDPLDFTNYALDPNNLDQLREWGLAAPKPVVDALEPKYATPEAPPHGEPQAAS</sequence>
<evidence type="ECO:0000256" key="1">
    <source>
        <dbReference type="SAM" id="MobiDB-lite"/>
    </source>
</evidence>
<protein>
    <submittedName>
        <fullName evidence="2">Internal scaffolding protein</fullName>
    </submittedName>
</protein>
<organism evidence="2">
    <name type="scientific">Blackfly microvirus SF02</name>
    <dbReference type="NCBI Taxonomy" id="2576452"/>
    <lineage>
        <taxon>Viruses</taxon>
        <taxon>Monodnaviria</taxon>
        <taxon>Sangervirae</taxon>
        <taxon>Phixviricota</taxon>
        <taxon>Malgrandaviricetes</taxon>
        <taxon>Petitvirales</taxon>
        <taxon>Microviridae</taxon>
        <taxon>Microvirus</taxon>
    </lineage>
</organism>
<dbReference type="Pfam" id="PF09675">
    <property type="entry name" value="Chlamy_scaf"/>
    <property type="match status" value="1"/>
</dbReference>